<organism evidence="1 2">
    <name type="scientific">Evansella cellulosilytica (strain ATCC 21833 / DSM 2522 / FERM P-1141 / JCM 9156 / N-4)</name>
    <name type="common">Bacillus cellulosilyticus</name>
    <dbReference type="NCBI Taxonomy" id="649639"/>
    <lineage>
        <taxon>Bacteria</taxon>
        <taxon>Bacillati</taxon>
        <taxon>Bacillota</taxon>
        <taxon>Bacilli</taxon>
        <taxon>Bacillales</taxon>
        <taxon>Bacillaceae</taxon>
        <taxon>Evansella</taxon>
    </lineage>
</organism>
<evidence type="ECO:0000313" key="1">
    <source>
        <dbReference type="EMBL" id="ADU31786.1"/>
    </source>
</evidence>
<keyword evidence="2" id="KW-1185">Reference proteome</keyword>
<dbReference type="SUPFAM" id="SSF82171">
    <property type="entry name" value="DPP6 N-terminal domain-like"/>
    <property type="match status" value="1"/>
</dbReference>
<dbReference type="Proteomes" id="UP000001401">
    <property type="component" value="Chromosome"/>
</dbReference>
<dbReference type="EMBL" id="CP002394">
    <property type="protein sequence ID" value="ADU31786.1"/>
    <property type="molecule type" value="Genomic_DNA"/>
</dbReference>
<dbReference type="AlphaFoldDB" id="E6TRF6"/>
<dbReference type="KEGG" id="bco:Bcell_3545"/>
<gene>
    <name evidence="1" type="ordered locus">Bcell_3545</name>
</gene>
<protein>
    <recommendedName>
        <fullName evidence="3">DUF5050 domain-containing protein</fullName>
    </recommendedName>
</protein>
<name>E6TRF6_EVAC2</name>
<sequence length="183" mass="21182">MHGFYPCNLKGNAIKNYISTRDHHTASLNEDGTVIYLSLNGKGLYKYDITTEEHELLLSASNEEDRFYATLSQNPHYVYIQEGGNSIIYDLTERKDYPVEFVVLGILENGKAWYRDNDDYKVYVVDFKSGDKEVLLDHSDEEGGRDYRLETIDVSYDGSTLYYTREKDDDIVLMKKDISNLTK</sequence>
<evidence type="ECO:0008006" key="3">
    <source>
        <dbReference type="Google" id="ProtNLM"/>
    </source>
</evidence>
<dbReference type="STRING" id="649639.Bcell_3545"/>
<dbReference type="HOGENOM" id="CLU_1472390_0_0_9"/>
<reference evidence="1" key="1">
    <citation type="submission" date="2010-12" db="EMBL/GenBank/DDBJ databases">
        <title>Complete sequence of Bacillus cellulosilyticus DSM 2522.</title>
        <authorList>
            <consortium name="US DOE Joint Genome Institute"/>
            <person name="Lucas S."/>
            <person name="Copeland A."/>
            <person name="Lapidus A."/>
            <person name="Cheng J.-F."/>
            <person name="Bruce D."/>
            <person name="Goodwin L."/>
            <person name="Pitluck S."/>
            <person name="Chertkov O."/>
            <person name="Detter J.C."/>
            <person name="Han C."/>
            <person name="Tapia R."/>
            <person name="Land M."/>
            <person name="Hauser L."/>
            <person name="Jeffries C."/>
            <person name="Kyrpides N."/>
            <person name="Ivanova N."/>
            <person name="Mikhailova N."/>
            <person name="Brumm P."/>
            <person name="Mead D."/>
            <person name="Woyke T."/>
        </authorList>
    </citation>
    <scope>NUCLEOTIDE SEQUENCE [LARGE SCALE GENOMIC DNA]</scope>
    <source>
        <strain evidence="1">DSM 2522</strain>
    </source>
</reference>
<evidence type="ECO:0000313" key="2">
    <source>
        <dbReference type="Proteomes" id="UP000001401"/>
    </source>
</evidence>
<proteinExistence type="predicted"/>
<accession>E6TRF6</accession>